<keyword evidence="4" id="KW-0720">Serine protease</keyword>
<dbReference type="InterPro" id="IPR036034">
    <property type="entry name" value="PDZ_sf"/>
</dbReference>
<evidence type="ECO:0000256" key="3">
    <source>
        <dbReference type="ARBA" id="ARBA00022801"/>
    </source>
</evidence>
<keyword evidence="3" id="KW-0378">Hydrolase</keyword>
<feature type="domain" description="Protease Do-like PDZ" evidence="5">
    <location>
        <begin position="493"/>
        <end position="637"/>
    </location>
</feature>
<dbReference type="Gene3D" id="3.20.190.20">
    <property type="match status" value="1"/>
</dbReference>
<evidence type="ECO:0000259" key="5">
    <source>
        <dbReference type="Pfam" id="PF17815"/>
    </source>
</evidence>
<proteinExistence type="inferred from homology"/>
<dbReference type="PANTHER" id="PTHR45980:SF9">
    <property type="entry name" value="PROTEASE DO-LIKE 10, MITOCHONDRIAL-RELATED"/>
    <property type="match status" value="1"/>
</dbReference>
<dbReference type="Gene3D" id="2.40.10.10">
    <property type="entry name" value="Trypsin-like serine proteases"/>
    <property type="match status" value="2"/>
</dbReference>
<dbReference type="AlphaFoldDB" id="A0A7S0UWI1"/>
<evidence type="ECO:0000313" key="6">
    <source>
        <dbReference type="EMBL" id="CAD8771243.1"/>
    </source>
</evidence>
<sequence length="655" mass="71742">MFFVSLQKLAHKTPWSWRSSLLSSAFSEMSCYQNRNLVSTRNVCFHQNSLMTTGSFSTRPLFKTSILDVFSKRRMKPGSSFLTSDKKRFVSSSSSCYLQQNSSNVPFLGKSHFSTSAAGSKDSVKVDKNVAPLTSTSLSSTAPPLNLNLSHTIKGNRDLLSQLSTSPASFATGAQEVLDSIVKVYTVHSRPNYFLPWQNHAKRESSGTGFLIHDRLILTNAHCVADATYVLVKRHGSGTKYRADVQAVGHDCDLALLSVQDEDFWRAPSSIKPLQLGDVPALQQAVVVAGYPTGGDNTSVTSGVVSRVEVAQYVHAASHLMAIQIDAAINPGNSGGPALQDDKVVGVAFQNLPGAENIGYIIPTPVVRHFLSEVAHHGSYQGYCSLGIMCQNLENPQLRSALGMPASSTGVLVNTVQATSRAAALLKKGDVLLEFDGVPIANDGTVSLRHRERIYFSSLITTKPTNSDTSVKVLRSREVVQFNLQVAPNASLVPVHCYDKLPSYFMLGGIVFVPLSQPFLHEYGEDWVNSAPRRLYDKAMNALPQYKHQQIVIVAQVLVDDVNTGYQQFQTLQVLKLNGQEVLNLPHLKQLVEESSEQYLHFELENDRIMVIDRVLAGEANQRIMERYRVPAAVSSDVEDMVKATKDTAAAVVGK</sequence>
<dbReference type="InterPro" id="IPR043504">
    <property type="entry name" value="Peptidase_S1_PA_chymotrypsin"/>
</dbReference>
<evidence type="ECO:0000256" key="4">
    <source>
        <dbReference type="ARBA" id="ARBA00022825"/>
    </source>
</evidence>
<dbReference type="InterPro" id="IPR046449">
    <property type="entry name" value="DEGP_PDZ_sf"/>
</dbReference>
<dbReference type="SUPFAM" id="SSF50494">
    <property type="entry name" value="Trypsin-like serine proteases"/>
    <property type="match status" value="1"/>
</dbReference>
<accession>A0A7S0UWI1</accession>
<dbReference type="EMBL" id="HBFM01012181">
    <property type="protein sequence ID" value="CAD8771243.1"/>
    <property type="molecule type" value="Transcribed_RNA"/>
</dbReference>
<dbReference type="PRINTS" id="PR00834">
    <property type="entry name" value="PROTEASES2C"/>
</dbReference>
<gene>
    <name evidence="6" type="ORF">PPAR00522_LOCUS7646</name>
</gene>
<reference evidence="6" key="1">
    <citation type="submission" date="2021-01" db="EMBL/GenBank/DDBJ databases">
        <authorList>
            <person name="Corre E."/>
            <person name="Pelletier E."/>
            <person name="Niang G."/>
            <person name="Scheremetjew M."/>
            <person name="Finn R."/>
            <person name="Kale V."/>
            <person name="Holt S."/>
            <person name="Cochrane G."/>
            <person name="Meng A."/>
            <person name="Brown T."/>
            <person name="Cohen L."/>
        </authorList>
    </citation>
    <scope>NUCLEOTIDE SEQUENCE</scope>
    <source>
        <strain evidence="6">SAG 63-3</strain>
    </source>
</reference>
<dbReference type="GO" id="GO:0006508">
    <property type="term" value="P:proteolysis"/>
    <property type="evidence" value="ECO:0007669"/>
    <property type="project" value="UniProtKB-KW"/>
</dbReference>
<dbReference type="InterPro" id="IPR001940">
    <property type="entry name" value="Peptidase_S1C"/>
</dbReference>
<dbReference type="Pfam" id="PF13365">
    <property type="entry name" value="Trypsin_2"/>
    <property type="match status" value="1"/>
</dbReference>
<name>A0A7S0UWI1_9CHLO</name>
<keyword evidence="2" id="KW-0645">Protease</keyword>
<dbReference type="GO" id="GO:0004252">
    <property type="term" value="F:serine-type endopeptidase activity"/>
    <property type="evidence" value="ECO:0007669"/>
    <property type="project" value="InterPro"/>
</dbReference>
<evidence type="ECO:0000256" key="2">
    <source>
        <dbReference type="ARBA" id="ARBA00022670"/>
    </source>
</evidence>
<dbReference type="PANTHER" id="PTHR45980">
    <property type="match status" value="1"/>
</dbReference>
<dbReference type="InterPro" id="IPR009003">
    <property type="entry name" value="Peptidase_S1_PA"/>
</dbReference>
<comment type="similarity">
    <text evidence="1">Belongs to the peptidase S1C family.</text>
</comment>
<organism evidence="6">
    <name type="scientific">Polytomella parva</name>
    <dbReference type="NCBI Taxonomy" id="51329"/>
    <lineage>
        <taxon>Eukaryota</taxon>
        <taxon>Viridiplantae</taxon>
        <taxon>Chlorophyta</taxon>
        <taxon>core chlorophytes</taxon>
        <taxon>Chlorophyceae</taxon>
        <taxon>CS clade</taxon>
        <taxon>Chlamydomonadales</taxon>
        <taxon>Chlamydomonadaceae</taxon>
        <taxon>Polytomella</taxon>
    </lineage>
</organism>
<protein>
    <recommendedName>
        <fullName evidence="5">Protease Do-like PDZ domain-containing protein</fullName>
    </recommendedName>
</protein>
<dbReference type="Gene3D" id="2.30.42.10">
    <property type="match status" value="1"/>
</dbReference>
<dbReference type="SUPFAM" id="SSF50156">
    <property type="entry name" value="PDZ domain-like"/>
    <property type="match status" value="1"/>
</dbReference>
<evidence type="ECO:0000256" key="1">
    <source>
        <dbReference type="ARBA" id="ARBA00010541"/>
    </source>
</evidence>
<dbReference type="InterPro" id="IPR041517">
    <property type="entry name" value="DEGP_PDZ"/>
</dbReference>
<dbReference type="Pfam" id="PF17815">
    <property type="entry name" value="PDZ_3"/>
    <property type="match status" value="1"/>
</dbReference>